<dbReference type="Proteomes" id="UP000285768">
    <property type="component" value="Chromosome"/>
</dbReference>
<accession>A0ABX5QCE2</accession>
<protein>
    <recommendedName>
        <fullName evidence="4">Isopeptide-forming domain-containing fimbrial protein</fullName>
    </recommendedName>
</protein>
<evidence type="ECO:0000313" key="3">
    <source>
        <dbReference type="Proteomes" id="UP000285768"/>
    </source>
</evidence>
<organism evidence="2 3">
    <name type="scientific">Leucobacter muris</name>
    <dbReference type="NCBI Taxonomy" id="1935379"/>
    <lineage>
        <taxon>Bacteria</taxon>
        <taxon>Bacillati</taxon>
        <taxon>Actinomycetota</taxon>
        <taxon>Actinomycetes</taxon>
        <taxon>Micrococcales</taxon>
        <taxon>Microbacteriaceae</taxon>
        <taxon>Leucobacter</taxon>
    </lineage>
</organism>
<proteinExistence type="predicted"/>
<dbReference type="RefSeq" id="WP_128385998.1">
    <property type="nucleotide sequence ID" value="NZ_CP035037.1"/>
</dbReference>
<name>A0ABX5QCE2_9MICO</name>
<evidence type="ECO:0000313" key="2">
    <source>
        <dbReference type="EMBL" id="QAB16621.1"/>
    </source>
</evidence>
<dbReference type="InterPro" id="IPR008966">
    <property type="entry name" value="Adhesion_dom_sf"/>
</dbReference>
<feature type="region of interest" description="Disordered" evidence="1">
    <location>
        <begin position="550"/>
        <end position="581"/>
    </location>
</feature>
<dbReference type="Gene3D" id="2.60.40.740">
    <property type="match status" value="1"/>
</dbReference>
<dbReference type="EMBL" id="CP035037">
    <property type="protein sequence ID" value="QAB16621.1"/>
    <property type="molecule type" value="Genomic_DNA"/>
</dbReference>
<dbReference type="SUPFAM" id="SSF49401">
    <property type="entry name" value="Bacterial adhesins"/>
    <property type="match status" value="1"/>
</dbReference>
<evidence type="ECO:0000256" key="1">
    <source>
        <dbReference type="SAM" id="MobiDB-lite"/>
    </source>
</evidence>
<feature type="region of interest" description="Disordered" evidence="1">
    <location>
        <begin position="313"/>
        <end position="336"/>
    </location>
</feature>
<sequence length="753" mass="78437">MSVGLLTVGGTAAHALPAGITAATIVDSNGNAVADGAQLDEGTMLTLEVDYTELAKGQTFDFKLGPNATIGTPLPAGTVGIDSFELVGGDTVRVTFKDDASWPEGTIGGAFGLTFVLDDVNGTGLRPITWTIGGDEQTLNIRVRDRDEVPPIVIPDTIDKAVSAGNLNRFVQQTQNGDGDYVFDGLDPAIANENITYTLTVNVPDGQVYPAYPIGDLLPAGMQYVGASGLAGAGDSVATTATLTQYAPGGVGGAAAGVVTNPPFAPAVQAGDRSFAGTIDLTGPATLTVQYQARIVDVTAYQNELAAAYDGRTNPTAPGQYGISKTNTATFGPTSRTDTAEFSINGSVPGPCPGCNGGFAKSVEGGSWTREFTTDVGGNILPEPVDISYRLNADLSTWDGRNSHFELNRNVVITDTLPAQASWKTGSGVIGLASGSTSPDFSALALFSGGACDANTIASDANVGRYCLDGQTLRVNVGKHKDTSVGILVNAQLNRLADPTSGNGAGLIVNGSTNVAGATAYRFRNAATFTYSDSGGVETRTADVRPIQLPQDRTNGLNDSDAFTKAGPTGEVSATPDEPTDIDYRFTVKTGKTASTEGIEAQDLHLVDHIDLSVFPLTEQTLSAPNVLVSGSYAGATLTADDFELSLNRLSANQGDLTITLAQSGKDKVAGQPDGRDLIVDLTLRTRVLEGKETLDVKNVATLYGSGNDPAYWSEHNGSATSWGDELEARKRVWDSTQWSPYLRTAYENGKLT</sequence>
<keyword evidence="3" id="KW-1185">Reference proteome</keyword>
<gene>
    <name evidence="2" type="ORF">Leucomu_00520</name>
</gene>
<evidence type="ECO:0008006" key="4">
    <source>
        <dbReference type="Google" id="ProtNLM"/>
    </source>
</evidence>
<reference evidence="2 3" key="1">
    <citation type="submission" date="2019-01" db="EMBL/GenBank/DDBJ databases">
        <title>Leucobacter muris sp. nov. isolated from the nose of a laboratory mouse.</title>
        <authorList>
            <person name="Benga L."/>
            <person name="Sproeer C."/>
            <person name="Schumann P."/>
            <person name="Verbarg S."/>
            <person name="Bunk B."/>
            <person name="Engelhardt E."/>
            <person name="Benten P.M."/>
            <person name="Sager M."/>
        </authorList>
    </citation>
    <scope>NUCLEOTIDE SEQUENCE [LARGE SCALE GENOMIC DNA]</scope>
    <source>
        <strain evidence="2 3">DSM 101948</strain>
    </source>
</reference>